<dbReference type="Pfam" id="PF09346">
    <property type="entry name" value="SMI1_KNR4"/>
    <property type="match status" value="1"/>
</dbReference>
<reference evidence="5" key="4">
    <citation type="submission" date="2019-09" db="EMBL/GenBank/DDBJ databases">
        <authorList>
            <person name="Ashton P.M."/>
            <person name="Dallman T."/>
            <person name="Nair S."/>
            <person name="De Pinna E."/>
            <person name="Peters T."/>
            <person name="Grant K."/>
        </authorList>
    </citation>
    <scope>NUCLEOTIDE SEQUENCE</scope>
    <source>
        <strain evidence="5">800630</strain>
    </source>
</reference>
<dbReference type="SMART" id="SM00860">
    <property type="entry name" value="SMI1_KNR4"/>
    <property type="match status" value="1"/>
</dbReference>
<dbReference type="EMBL" id="UGXT01000002">
    <property type="protein sequence ID" value="SUH39364.1"/>
    <property type="molecule type" value="Genomic_DNA"/>
</dbReference>
<evidence type="ECO:0000313" key="11">
    <source>
        <dbReference type="Proteomes" id="UP000254712"/>
    </source>
</evidence>
<dbReference type="EMBL" id="AAKTOF010000003">
    <property type="protein sequence ID" value="ECV5686531.1"/>
    <property type="molecule type" value="Genomic_DNA"/>
</dbReference>
<evidence type="ECO:0000313" key="6">
    <source>
        <dbReference type="EMBL" id="HAB4951142.1"/>
    </source>
</evidence>
<reference evidence="6" key="1">
    <citation type="journal article" date="2018" name="Genome Biol.">
        <title>SKESA: strategic k-mer extension for scrupulous assemblies.</title>
        <authorList>
            <person name="Souvorov A."/>
            <person name="Agarwala R."/>
            <person name="Lipman D.J."/>
        </authorList>
    </citation>
    <scope>NUCLEOTIDE SEQUENCE</scope>
    <source>
        <strain evidence="7">14ARS_STU0125</strain>
        <strain evidence="6">Salmonella enterica</strain>
    </source>
</reference>
<evidence type="ECO:0000313" key="10">
    <source>
        <dbReference type="Proteomes" id="UP000254346"/>
    </source>
</evidence>
<dbReference type="EMBL" id="DAAGXI010000125">
    <property type="protein sequence ID" value="HAB4951142.1"/>
    <property type="molecule type" value="Genomic_DNA"/>
</dbReference>
<evidence type="ECO:0000313" key="5">
    <source>
        <dbReference type="EMBL" id="ECV5686531.1"/>
    </source>
</evidence>
<dbReference type="SUPFAM" id="SSF160631">
    <property type="entry name" value="SMI1/KNR4-like"/>
    <property type="match status" value="1"/>
</dbReference>
<evidence type="ECO:0000313" key="9">
    <source>
        <dbReference type="EMBL" id="SUH39364.1"/>
    </source>
</evidence>
<evidence type="ECO:0000313" key="4">
    <source>
        <dbReference type="EMBL" id="ECI2785395.1"/>
    </source>
</evidence>
<dbReference type="InterPro" id="IPR018958">
    <property type="entry name" value="Knr4/Smi1-like_dom"/>
</dbReference>
<protein>
    <submittedName>
        <fullName evidence="8">SMI1 / KNR4 family</fullName>
    </submittedName>
    <submittedName>
        <fullName evidence="3">SMI1/KNR4 family protein</fullName>
    </submittedName>
</protein>
<reference evidence="6" key="5">
    <citation type="submission" date="2019-10" db="EMBL/GenBank/DDBJ databases">
        <authorList>
            <consortium name="NCBI Pathogen Detection Project"/>
        </authorList>
    </citation>
    <scope>NUCLEOTIDE SEQUENCE</scope>
    <source>
        <strain evidence="7">14ARS_STU0125</strain>
        <strain evidence="6">Salmonella enterica</strain>
    </source>
</reference>
<organism evidence="3">
    <name type="scientific">Salmonella enterica I</name>
    <dbReference type="NCBI Taxonomy" id="59201"/>
    <lineage>
        <taxon>Bacteria</taxon>
        <taxon>Pseudomonadati</taxon>
        <taxon>Pseudomonadota</taxon>
        <taxon>Gammaproteobacteria</taxon>
        <taxon>Enterobacterales</taxon>
        <taxon>Enterobacteriaceae</taxon>
        <taxon>Salmonella</taxon>
    </lineage>
</organism>
<dbReference type="EMBL" id="AAIUQW010000003">
    <property type="protein sequence ID" value="ECI2785395.1"/>
    <property type="molecule type" value="Genomic_DNA"/>
</dbReference>
<evidence type="ECO:0000259" key="1">
    <source>
        <dbReference type="SMART" id="SM00860"/>
    </source>
</evidence>
<evidence type="ECO:0000313" key="8">
    <source>
        <dbReference type="EMBL" id="SUH10814.1"/>
    </source>
</evidence>
<proteinExistence type="predicted"/>
<dbReference type="RefSeq" id="WP_023203424.1">
    <property type="nucleotide sequence ID" value="NZ_CP037892.1"/>
</dbReference>
<reference evidence="10 11" key="2">
    <citation type="submission" date="2018-06" db="EMBL/GenBank/DDBJ databases">
        <authorList>
            <consortium name="Pathogen Informatics"/>
            <person name="Doyle S."/>
        </authorList>
    </citation>
    <scope>NUCLEOTIDE SEQUENCE [LARGE SCALE GENOMIC DNA]</scope>
    <source>
        <strain evidence="8 10">NCTC8256</strain>
        <strain evidence="9 11">NCTC8261</strain>
    </source>
</reference>
<evidence type="ECO:0000313" key="2">
    <source>
        <dbReference type="EMBL" id="EBQ0114908.1"/>
    </source>
</evidence>
<feature type="domain" description="Knr4/Smi1-like" evidence="1">
    <location>
        <begin position="8"/>
        <end position="157"/>
    </location>
</feature>
<dbReference type="Proteomes" id="UP000254346">
    <property type="component" value="Unassembled WGS sequence"/>
</dbReference>
<accession>A0A1U7FMA8</accession>
<sequence>MPVSCGNGLAENQIRDLEKNFSLSFPDDYKDFLSRYNGFVVKQPDFCEFDYDSVDDGAIAFYALFGYGISNRNDELVYQNNEYLDEIDFISNAFIIGSDPGGNYFVLVCEGEKKGVYYWDRTHLHSEDDLQKFDINAENVSGPLYKFSDNFYDFFERLVINTLSAGMKLYRDL</sequence>
<dbReference type="Gene3D" id="3.40.1580.10">
    <property type="entry name" value="SMI1/KNR4-like"/>
    <property type="match status" value="1"/>
</dbReference>
<reference evidence="3" key="3">
    <citation type="submission" date="2018-07" db="EMBL/GenBank/DDBJ databases">
        <authorList>
            <consortium name="GenomeTrakr network: Whole genome sequencing for foodborne pathogen traceback"/>
        </authorList>
    </citation>
    <scope>NUCLEOTIDE SEQUENCE</scope>
    <source>
        <strain evidence="2">CFSAN031443</strain>
        <strain evidence="3">CFSAN031622</strain>
        <strain evidence="4">FDA00003717</strain>
    </source>
</reference>
<dbReference type="EMBL" id="UGXR01000001">
    <property type="protein sequence ID" value="SUH10814.1"/>
    <property type="molecule type" value="Genomic_DNA"/>
</dbReference>
<evidence type="ECO:0000313" key="3">
    <source>
        <dbReference type="EMBL" id="EBQ0621547.1"/>
    </source>
</evidence>
<dbReference type="Proteomes" id="UP000254712">
    <property type="component" value="Unassembled WGS sequence"/>
</dbReference>
<gene>
    <name evidence="4" type="ORF">AIE18_10110</name>
    <name evidence="2" type="ORF">AXN14_03170</name>
    <name evidence="3" type="ORF">AXO93_16285</name>
    <name evidence="5" type="ORF">F2K19_07980</name>
    <name evidence="7" type="ORF">G0H73_17810</name>
    <name evidence="6" type="ORF">GB085_23250</name>
    <name evidence="8" type="ORF">NCTC8256_04834</name>
    <name evidence="9" type="ORF">NCTC8261_05718</name>
</gene>
<dbReference type="EMBL" id="DAAMVH010000011">
    <property type="protein sequence ID" value="HAC8334622.1"/>
    <property type="molecule type" value="Genomic_DNA"/>
</dbReference>
<dbReference type="EMBL" id="AAGNPF010000001">
    <property type="protein sequence ID" value="EBQ0114908.1"/>
    <property type="molecule type" value="Genomic_DNA"/>
</dbReference>
<dbReference type="InterPro" id="IPR037883">
    <property type="entry name" value="Knr4/Smi1-like_sf"/>
</dbReference>
<dbReference type="AlphaFoldDB" id="A0A1U7FMA8"/>
<evidence type="ECO:0000313" key="7">
    <source>
        <dbReference type="EMBL" id="HAC8334622.1"/>
    </source>
</evidence>
<dbReference type="EMBL" id="AAGNTS010000007">
    <property type="protein sequence ID" value="EBQ0621547.1"/>
    <property type="molecule type" value="Genomic_DNA"/>
</dbReference>
<name>A0A1U7FMA8_SALET</name>